<evidence type="ECO:0000313" key="2">
    <source>
        <dbReference type="Proteomes" id="UP000680365"/>
    </source>
</evidence>
<reference evidence="1 2" key="1">
    <citation type="journal article" date="2021" name="Nat. Commun.">
        <title>Reductive evolution and unique predatory mode in the CPR bacterium Vampirococcus lugosii.</title>
        <authorList>
            <person name="Moreira D."/>
            <person name="Zivanovic Y."/>
            <person name="Lopez-Archilla A.I."/>
            <person name="Iniesto M."/>
            <person name="Lopez-Garcia P."/>
        </authorList>
    </citation>
    <scope>NUCLEOTIDE SEQUENCE [LARGE SCALE GENOMIC DNA]</scope>
    <source>
        <strain evidence="1">Chiprana</strain>
    </source>
</reference>
<name>A0ABS5QKS9_9BACT</name>
<accession>A0ABS5QKS9</accession>
<evidence type="ECO:0000313" key="1">
    <source>
        <dbReference type="EMBL" id="MBS8121831.1"/>
    </source>
</evidence>
<dbReference type="RefSeq" id="WP_213348745.1">
    <property type="nucleotide sequence ID" value="NZ_JAEDAM010000018.1"/>
</dbReference>
<keyword evidence="2" id="KW-1185">Reference proteome</keyword>
<proteinExistence type="predicted"/>
<dbReference type="EMBL" id="JAEDAM010000018">
    <property type="protein sequence ID" value="MBS8121831.1"/>
    <property type="molecule type" value="Genomic_DNA"/>
</dbReference>
<gene>
    <name evidence="1" type="ORF">VAMP_30n122</name>
</gene>
<organism evidence="1 2">
    <name type="scientific">Candidatus Vampirococcus lugosii</name>
    <dbReference type="NCBI Taxonomy" id="2789015"/>
    <lineage>
        <taxon>Bacteria</taxon>
        <taxon>Candidatus Absconditibacteriota</taxon>
        <taxon>Vampirococcus</taxon>
    </lineage>
</organism>
<protein>
    <recommendedName>
        <fullName evidence="3">Gcp-like domain-containing protein</fullName>
    </recommendedName>
</protein>
<dbReference type="Proteomes" id="UP000680365">
    <property type="component" value="Unassembled WGS sequence"/>
</dbReference>
<sequence length="184" mass="21982">MLINISNSKIYIKNEEKKIYLENKDIERTFTKEIVKVFKEKKIKKCFIINGPGSFTGLRTCSLSLNTINLLQNYEIDFFTISKIDLYKIFFNKGLLPKEIFIFIGQRKKCWKYNLENDKYEYFFIEDIGEKEKMNYDENFTMDIDIKNYSINFILNNIGTKIEINNFSKEKIIKANYMIKANTN</sequence>
<comment type="caution">
    <text evidence="1">The sequence shown here is derived from an EMBL/GenBank/DDBJ whole genome shotgun (WGS) entry which is preliminary data.</text>
</comment>
<evidence type="ECO:0008006" key="3">
    <source>
        <dbReference type="Google" id="ProtNLM"/>
    </source>
</evidence>